<protein>
    <submittedName>
        <fullName evidence="2">2-methoxy-6-polyprenyl-1,4-benzoquinol methylase, mitochondrial</fullName>
    </submittedName>
</protein>
<evidence type="ECO:0000313" key="1">
    <source>
        <dbReference type="Proteomes" id="UP000887576"/>
    </source>
</evidence>
<dbReference type="Proteomes" id="UP000887576">
    <property type="component" value="Unplaced"/>
</dbReference>
<organism evidence="1 2">
    <name type="scientific">Panagrolaimus sp. JU765</name>
    <dbReference type="NCBI Taxonomy" id="591449"/>
    <lineage>
        <taxon>Eukaryota</taxon>
        <taxon>Metazoa</taxon>
        <taxon>Ecdysozoa</taxon>
        <taxon>Nematoda</taxon>
        <taxon>Chromadorea</taxon>
        <taxon>Rhabditida</taxon>
        <taxon>Tylenchina</taxon>
        <taxon>Panagrolaimomorpha</taxon>
        <taxon>Panagrolaimoidea</taxon>
        <taxon>Panagrolaimidae</taxon>
        <taxon>Panagrolaimus</taxon>
    </lineage>
</organism>
<sequence>MLFSYCKVLPVNICKRIIIRTSTTHFGYQQVPESEKEKRVHTVFANVANKYDLMNDAMSFGIHRLWKDYYVKRVNPQSNSKIIDVAGGTGDIAFRMLKTIQNDANGVGDITVFDINQNMLDVGQQRAQDDRSLNCSKLSWVCGNAEELPFEDNTFDLYTIAFGIRNCTHVDKVVSEAYRVLKPNGKFTCLEFSQVNRNLKSIYDLYSFQVIPIMGQLLASDYNSYRYLVESIRMFPDQETFATMIQSAGFEDISYENLSFGICAIHTGLKI</sequence>
<dbReference type="WBParaSite" id="JU765_v2.g12083.t1">
    <property type="protein sequence ID" value="JU765_v2.g12083.t1"/>
    <property type="gene ID" value="JU765_v2.g12083"/>
</dbReference>
<accession>A0AC34Q1J5</accession>
<proteinExistence type="predicted"/>
<evidence type="ECO:0000313" key="2">
    <source>
        <dbReference type="WBParaSite" id="JU765_v2.g12083.t1"/>
    </source>
</evidence>
<reference evidence="2" key="1">
    <citation type="submission" date="2022-11" db="UniProtKB">
        <authorList>
            <consortium name="WormBaseParasite"/>
        </authorList>
    </citation>
    <scope>IDENTIFICATION</scope>
</reference>
<name>A0AC34Q1J5_9BILA</name>